<dbReference type="OrthoDB" id="86857at563835"/>
<accession>A0A1H4GLE1</accession>
<proteinExistence type="predicted"/>
<dbReference type="EMBL" id="FNRL01000042">
    <property type="protein sequence ID" value="SEB09668.1"/>
    <property type="molecule type" value="Genomic_DNA"/>
</dbReference>
<keyword evidence="2" id="KW-1185">Reference proteome</keyword>
<sequence>MNTFTEKWLNISIYYSQEKWPQLFKRCLNPLLNELKQKDNNIIKSILLFCSTDKGDNIQFFVQIASSYADEHINFVMKGLKTYIAENPSVRKASPRPTQQFFMDYPNNSIVDNISRPDLAEVWKNDYLDVQSFISELLAKEFEDDQIDEEAGFSFALYLVFVLFKVKLTGNKEEISTTITCFLETKEVDYKEKYFFKDTEIKKITGLVQAVYQKNTSVIDEIYLDVWKESSTLLWIADWKELLYKYFNNVSLINAYNIILPLLQYHLNLHDINSKSIANWITATITNHLNEGRTNSQ</sequence>
<evidence type="ECO:0000313" key="2">
    <source>
        <dbReference type="Proteomes" id="UP000199656"/>
    </source>
</evidence>
<name>A0A1H4GLE1_9BACT</name>
<dbReference type="AlphaFoldDB" id="A0A1H4GLE1"/>
<evidence type="ECO:0000313" key="1">
    <source>
        <dbReference type="EMBL" id="SEB09668.1"/>
    </source>
</evidence>
<reference evidence="2" key="1">
    <citation type="submission" date="2016-10" db="EMBL/GenBank/DDBJ databases">
        <authorList>
            <person name="Varghese N."/>
            <person name="Submissions S."/>
        </authorList>
    </citation>
    <scope>NUCLEOTIDE SEQUENCE [LARGE SCALE GENOMIC DNA]</scope>
    <source>
        <strain evidence="2">DSM 23920</strain>
    </source>
</reference>
<organism evidence="1 2">
    <name type="scientific">Chitinophaga terrae</name>
    <name type="common">ex Kim and Jung 2007</name>
    <dbReference type="NCBI Taxonomy" id="408074"/>
    <lineage>
        <taxon>Bacteria</taxon>
        <taxon>Pseudomonadati</taxon>
        <taxon>Bacteroidota</taxon>
        <taxon>Chitinophagia</taxon>
        <taxon>Chitinophagales</taxon>
        <taxon>Chitinophagaceae</taxon>
        <taxon>Chitinophaga</taxon>
    </lineage>
</organism>
<gene>
    <name evidence="1" type="ORF">SAMN05660909_05423</name>
</gene>
<dbReference type="RefSeq" id="WP_089765987.1">
    <property type="nucleotide sequence ID" value="NZ_BKAT01000065.1"/>
</dbReference>
<dbReference type="Proteomes" id="UP000199656">
    <property type="component" value="Unassembled WGS sequence"/>
</dbReference>
<protein>
    <submittedName>
        <fullName evidence="1">Uncharacterized protein</fullName>
    </submittedName>
</protein>